<reference evidence="3" key="1">
    <citation type="submission" date="2025-08" db="UniProtKB">
        <authorList>
            <consortium name="RefSeq"/>
        </authorList>
    </citation>
    <scope>IDENTIFICATION</scope>
</reference>
<evidence type="ECO:0000313" key="3">
    <source>
        <dbReference type="RefSeq" id="XP_026681161.1"/>
    </source>
</evidence>
<feature type="domain" description="PiggyBac transposable element-derived protein" evidence="1">
    <location>
        <begin position="150"/>
        <end position="398"/>
    </location>
</feature>
<gene>
    <name evidence="3" type="primary">LOC103511657</name>
</gene>
<dbReference type="InterPro" id="IPR029526">
    <property type="entry name" value="PGBD"/>
</dbReference>
<dbReference type="GO" id="GO:0043565">
    <property type="term" value="F:sequence-specific DNA binding"/>
    <property type="evidence" value="ECO:0007669"/>
    <property type="project" value="TreeGrafter"/>
</dbReference>
<dbReference type="KEGG" id="dci:103511657"/>
<dbReference type="PANTHER" id="PTHR47055:SF3">
    <property type="entry name" value="PHORBOL-ESTER_DAG-TYPE DOMAIN-CONTAINING PROTEIN"/>
    <property type="match status" value="1"/>
</dbReference>
<dbReference type="Proteomes" id="UP000079169">
    <property type="component" value="Unplaced"/>
</dbReference>
<evidence type="ECO:0000313" key="2">
    <source>
        <dbReference type="Proteomes" id="UP000079169"/>
    </source>
</evidence>
<dbReference type="PANTHER" id="PTHR47055">
    <property type="entry name" value="DDE_TNP_1_7 DOMAIN-CONTAINING PROTEIN"/>
    <property type="match status" value="1"/>
</dbReference>
<name>A0A3Q0IY36_DIACI</name>
<dbReference type="Pfam" id="PF13843">
    <property type="entry name" value="DDE_Tnp_1_7"/>
    <property type="match status" value="1"/>
</dbReference>
<dbReference type="InterPro" id="IPR052638">
    <property type="entry name" value="PiggyBac_TE-derived"/>
</dbReference>
<keyword evidence="2" id="KW-1185">Reference proteome</keyword>
<dbReference type="RefSeq" id="XP_026681161.1">
    <property type="nucleotide sequence ID" value="XM_026825360.1"/>
</dbReference>
<dbReference type="GeneID" id="103511657"/>
<protein>
    <submittedName>
        <fullName evidence="3">PiggyBac transposable element-derived protein 2-like</fullName>
    </submittedName>
</protein>
<dbReference type="STRING" id="121845.A0A3Q0IY36"/>
<sequence>MSTNNRLNLAQILQVLEEFEHAEETERQQVDAIYITPPEADVLSDEDSGDEDDAGLIDNLSSRQLAAPAEVVFTNDERLGGELNEDQELGELNQDQELGDSGEDPVQDVEEEEVVHLLQGLRTWNKRRLENHVPLNTFPESDFSRYRDFSAVELFQLFFDDTLYDHIVVEIRKYAAYKNKPDPNITRNELKCFIGILIISGYSTTPSYRYYWDSGSDMRNEMIHSAMRRNRVKQIISFLHFEDMENFTASDKMWKLKPLLNRLNDNFMEHFIPMQHLNYDESMIAYFGRHGCKQFIRGKPIRFGFKAWCLNTFNGYLVNFDIYQGRKDSAVSKYEKHFGKCAAPMMKMLDKMPQEKKLQYCLYFDNLFTGMNLLHQLKEIGILGTGTIRENRLPKECKIISSKEIKIKKKPRG</sequence>
<accession>A0A3Q0IY36</accession>
<dbReference type="AlphaFoldDB" id="A0A3Q0IY36"/>
<dbReference type="PaxDb" id="121845-A0A3Q0IY36"/>
<proteinExistence type="predicted"/>
<organism evidence="2 3">
    <name type="scientific">Diaphorina citri</name>
    <name type="common">Asian citrus psyllid</name>
    <dbReference type="NCBI Taxonomy" id="121845"/>
    <lineage>
        <taxon>Eukaryota</taxon>
        <taxon>Metazoa</taxon>
        <taxon>Ecdysozoa</taxon>
        <taxon>Arthropoda</taxon>
        <taxon>Hexapoda</taxon>
        <taxon>Insecta</taxon>
        <taxon>Pterygota</taxon>
        <taxon>Neoptera</taxon>
        <taxon>Paraneoptera</taxon>
        <taxon>Hemiptera</taxon>
        <taxon>Sternorrhyncha</taxon>
        <taxon>Psylloidea</taxon>
        <taxon>Psyllidae</taxon>
        <taxon>Diaphorininae</taxon>
        <taxon>Diaphorina</taxon>
    </lineage>
</organism>
<evidence type="ECO:0000259" key="1">
    <source>
        <dbReference type="Pfam" id="PF13843"/>
    </source>
</evidence>